<dbReference type="Proteomes" id="UP000504724">
    <property type="component" value="Chromosome"/>
</dbReference>
<dbReference type="InterPro" id="IPR036237">
    <property type="entry name" value="Xyl_isomerase-like_sf"/>
</dbReference>
<feature type="domain" description="Xylose isomerase-like TIM barrel" evidence="1">
    <location>
        <begin position="21"/>
        <end position="189"/>
    </location>
</feature>
<dbReference type="KEGG" id="txa:HQN79_03040"/>
<keyword evidence="3" id="KW-1185">Reference proteome</keyword>
<dbReference type="RefSeq" id="WP_173284216.1">
    <property type="nucleotide sequence ID" value="NZ_CP054020.1"/>
</dbReference>
<dbReference type="InterPro" id="IPR013022">
    <property type="entry name" value="Xyl_isomerase-like_TIM-brl"/>
</dbReference>
<accession>A0A7D4NXL9</accession>
<evidence type="ECO:0000313" key="2">
    <source>
        <dbReference type="EMBL" id="QKI88618.1"/>
    </source>
</evidence>
<evidence type="ECO:0000259" key="1">
    <source>
        <dbReference type="Pfam" id="PF01261"/>
    </source>
</evidence>
<reference evidence="2 3" key="1">
    <citation type="submission" date="2020-05" db="EMBL/GenBank/DDBJ databases">
        <title>Thiomicrorhabdus sediminis sp.nov. and Thiomicrorhabdus xiamenensis sp.nov., novel sulfur-oxidizing bacteria isolated from coastal sediment.</title>
        <authorList>
            <person name="Liu X."/>
        </authorList>
    </citation>
    <scope>NUCLEOTIDE SEQUENCE [LARGE SCALE GENOMIC DNA]</scope>
    <source>
        <strain evidence="2 3">G2</strain>
    </source>
</reference>
<sequence>MQLKTFKTLWGNTLQIEDACAEAKTAGFDGIEGRAPELSQSVAWQEALHRHQCDYIAEIVSGGDYVPDRSWSSEQHLDDIRRQIEQSLPFKPLFATCIVGCDAWSEPEAIEFFEQAMRLQEEFGLQLSFETHRSRPTFNPWTTLRIAQALPDLKLTVDISHWCVVCERQMDSEMETLLQLIPQIHHIHARIGYDQGPQVPDPRAPEYQSAVESHLAFWRQIWLHRQKNQADTTTMTPEFGPDGYCHLQPYTQMPVVDLWEINQWMNIRVRQAYSDCLATP</sequence>
<dbReference type="SUPFAM" id="SSF51658">
    <property type="entry name" value="Xylose isomerase-like"/>
    <property type="match status" value="1"/>
</dbReference>
<proteinExistence type="predicted"/>
<gene>
    <name evidence="2" type="ORF">HQN79_03040</name>
</gene>
<protein>
    <submittedName>
        <fullName evidence="2">Sugar phosphate isomerase/epimerase</fullName>
    </submittedName>
</protein>
<dbReference type="EMBL" id="CP054020">
    <property type="protein sequence ID" value="QKI88618.1"/>
    <property type="molecule type" value="Genomic_DNA"/>
</dbReference>
<name>A0A7D4NXL9_9GAMM</name>
<organism evidence="2 3">
    <name type="scientific">Thiomicrorhabdus xiamenensis</name>
    <dbReference type="NCBI Taxonomy" id="2739063"/>
    <lineage>
        <taxon>Bacteria</taxon>
        <taxon>Pseudomonadati</taxon>
        <taxon>Pseudomonadota</taxon>
        <taxon>Gammaproteobacteria</taxon>
        <taxon>Thiotrichales</taxon>
        <taxon>Piscirickettsiaceae</taxon>
        <taxon>Thiomicrorhabdus</taxon>
    </lineage>
</organism>
<evidence type="ECO:0000313" key="3">
    <source>
        <dbReference type="Proteomes" id="UP000504724"/>
    </source>
</evidence>
<keyword evidence="2" id="KW-0413">Isomerase</keyword>
<dbReference type="Pfam" id="PF01261">
    <property type="entry name" value="AP_endonuc_2"/>
    <property type="match status" value="1"/>
</dbReference>
<dbReference type="GO" id="GO:0016853">
    <property type="term" value="F:isomerase activity"/>
    <property type="evidence" value="ECO:0007669"/>
    <property type="project" value="UniProtKB-KW"/>
</dbReference>
<dbReference type="Gene3D" id="3.20.20.150">
    <property type="entry name" value="Divalent-metal-dependent TIM barrel enzymes"/>
    <property type="match status" value="1"/>
</dbReference>
<dbReference type="AlphaFoldDB" id="A0A7D4NXL9"/>